<dbReference type="GO" id="GO:0005886">
    <property type="term" value="C:plasma membrane"/>
    <property type="evidence" value="ECO:0007669"/>
    <property type="project" value="UniProtKB-SubCell"/>
</dbReference>
<keyword evidence="2 10" id="KW-0813">Transport</keyword>
<evidence type="ECO:0000313" key="12">
    <source>
        <dbReference type="EMBL" id="AOT58450.1"/>
    </source>
</evidence>
<feature type="transmembrane region" description="Helical" evidence="10">
    <location>
        <begin position="299"/>
        <end position="319"/>
    </location>
</feature>
<comment type="similarity">
    <text evidence="10">Belongs to the monovalent cation:proton antiporter 1 (CPA1) transporter (TC 2.A.36) family.</text>
</comment>
<feature type="transmembrane region" description="Helical" evidence="10">
    <location>
        <begin position="271"/>
        <end position="292"/>
    </location>
</feature>
<dbReference type="PANTHER" id="PTHR10110">
    <property type="entry name" value="SODIUM/HYDROGEN EXCHANGER"/>
    <property type="match status" value="1"/>
</dbReference>
<proteinExistence type="inferred from homology"/>
<dbReference type="GO" id="GO:0015385">
    <property type="term" value="F:sodium:proton antiporter activity"/>
    <property type="evidence" value="ECO:0007669"/>
    <property type="project" value="InterPro"/>
</dbReference>
<feature type="transmembrane region" description="Helical" evidence="10">
    <location>
        <begin position="155"/>
        <end position="175"/>
    </location>
</feature>
<keyword evidence="9 10" id="KW-0739">Sodium transport</keyword>
<feature type="transmembrane region" description="Helical" evidence="10">
    <location>
        <begin position="349"/>
        <end position="371"/>
    </location>
</feature>
<sequence length="530" mass="56329">MDQLALLFVLMLGAVLSVPLGDRLRLPAPVLMTLLGAVLALLPFVPDVDVPPELILPLVLPPLLYATVQRTSWRQFTVNVRPILLLAVALVLVTTAAVAAVAHTVVPGLPVAAAVALGALVAPPDPVAATAVAGSVGLPRRLVSILEGEGLFNDVTAIVVYHVAVGAVVAGAFSWPGAGVELLLSAVVAVATGLVLGKAGGRLAVALDDPTLRTGLSLLLPFAAYALAEELHGSGVLAVLVTALAVSGYTLDADDVTGRLTGRTFWEIVDTLVTGVAFGLVGLELSAVVRLAEGREARMLGWGALVAATVVGVRLLWLLPATWLAKRLHRPGSSSSAEEIPMSWRETVVMWWSGMRGVASVALALAIPLTTDAGEGFPGRDEILFLAFCVIMATLVVQGLTLPWLVGRLGVRADSDAERRLERRLALRATSAARRRLDELRSAEELPDDLVERMRRLAFDLGARISPDMLDEERRAAYEQRARRMATAHRVQEEMLSAARHEVLAARAEPGADPEVVDRVLHQLDIRSLR</sequence>
<dbReference type="InterPro" id="IPR018422">
    <property type="entry name" value="Cation/H_exchanger_CPA1"/>
</dbReference>
<evidence type="ECO:0000256" key="4">
    <source>
        <dbReference type="ARBA" id="ARBA00022692"/>
    </source>
</evidence>
<dbReference type="GO" id="GO:0015386">
    <property type="term" value="F:potassium:proton antiporter activity"/>
    <property type="evidence" value="ECO:0007669"/>
    <property type="project" value="TreeGrafter"/>
</dbReference>
<evidence type="ECO:0000259" key="11">
    <source>
        <dbReference type="Pfam" id="PF00999"/>
    </source>
</evidence>
<dbReference type="GO" id="GO:0098719">
    <property type="term" value="P:sodium ion import across plasma membrane"/>
    <property type="evidence" value="ECO:0007669"/>
    <property type="project" value="TreeGrafter"/>
</dbReference>
<dbReference type="Gene3D" id="6.10.140.1330">
    <property type="match status" value="1"/>
</dbReference>
<feature type="transmembrane region" description="Helical" evidence="10">
    <location>
        <begin position="235"/>
        <end position="251"/>
    </location>
</feature>
<dbReference type="NCBIfam" id="TIGR00831">
    <property type="entry name" value="a_cpa1"/>
    <property type="match status" value="1"/>
</dbReference>
<dbReference type="EMBL" id="CP017316">
    <property type="protein sequence ID" value="AOT58450.1"/>
    <property type="molecule type" value="Genomic_DNA"/>
</dbReference>
<feature type="transmembrane region" description="Helical" evidence="10">
    <location>
        <begin position="182"/>
        <end position="205"/>
    </location>
</feature>
<keyword evidence="6 10" id="KW-0915">Sodium</keyword>
<comment type="function">
    <text evidence="10">Na(+)/H(+) antiporter that extrudes sodium in exchange for external protons.</text>
</comment>
<evidence type="ECO:0000256" key="5">
    <source>
        <dbReference type="ARBA" id="ARBA00022989"/>
    </source>
</evidence>
<evidence type="ECO:0000256" key="2">
    <source>
        <dbReference type="ARBA" id="ARBA00022448"/>
    </source>
</evidence>
<keyword evidence="13" id="KW-1185">Reference proteome</keyword>
<evidence type="ECO:0000256" key="7">
    <source>
        <dbReference type="ARBA" id="ARBA00023065"/>
    </source>
</evidence>
<gene>
    <name evidence="12" type="primary">nhaK</name>
    <name evidence="12" type="ORF">A4G23_01260</name>
</gene>
<dbReference type="PATRIC" id="fig|285473.5.peg.1309"/>
<dbReference type="KEGG" id="srn:A4G23_01260"/>
<dbReference type="InterPro" id="IPR004705">
    <property type="entry name" value="Cation/H_exchanger_CPA1_bac"/>
</dbReference>
<evidence type="ECO:0000256" key="8">
    <source>
        <dbReference type="ARBA" id="ARBA00023136"/>
    </source>
</evidence>
<name>A0A1D8FZ32_9ACTN</name>
<dbReference type="InterPro" id="IPR006153">
    <property type="entry name" value="Cation/H_exchanger_TM"/>
</dbReference>
<feature type="transmembrane region" description="Helical" evidence="10">
    <location>
        <begin position="27"/>
        <end position="45"/>
    </location>
</feature>
<dbReference type="GO" id="GO:0051453">
    <property type="term" value="P:regulation of intracellular pH"/>
    <property type="evidence" value="ECO:0007669"/>
    <property type="project" value="TreeGrafter"/>
</dbReference>
<evidence type="ECO:0000313" key="13">
    <source>
        <dbReference type="Proteomes" id="UP000095349"/>
    </source>
</evidence>
<evidence type="ECO:0000256" key="6">
    <source>
        <dbReference type="ARBA" id="ARBA00023053"/>
    </source>
</evidence>
<evidence type="ECO:0000256" key="1">
    <source>
        <dbReference type="ARBA" id="ARBA00004651"/>
    </source>
</evidence>
<accession>A0A1D8FZ32</accession>
<dbReference type="STRING" id="285473.A4G23_01260"/>
<keyword evidence="4 10" id="KW-0812">Transmembrane</keyword>
<keyword evidence="8 10" id="KW-0472">Membrane</keyword>
<comment type="subcellular location">
    <subcellularLocation>
        <location evidence="1 10">Cell membrane</location>
        <topology evidence="1 10">Multi-pass membrane protein</topology>
    </subcellularLocation>
</comment>
<dbReference type="OrthoDB" id="57886at2"/>
<dbReference type="RefSeq" id="WP_069976008.1">
    <property type="nucleotide sequence ID" value="NZ_CP017316.1"/>
</dbReference>
<keyword evidence="10" id="KW-0050">Antiport</keyword>
<keyword evidence="7 10" id="KW-0406">Ion transport</keyword>
<feature type="transmembrane region" description="Helical" evidence="10">
    <location>
        <begin position="383"/>
        <end position="406"/>
    </location>
</feature>
<feature type="domain" description="Cation/H+ exchanger transmembrane" evidence="11">
    <location>
        <begin position="16"/>
        <end position="406"/>
    </location>
</feature>
<protein>
    <submittedName>
        <fullName evidence="12">Sodium, potassium, lithium and rubidium/H(+) antiporter</fullName>
    </submittedName>
</protein>
<dbReference type="PANTHER" id="PTHR10110:SF86">
    <property type="entry name" value="SODIUM_HYDROGEN EXCHANGER 7"/>
    <property type="match status" value="1"/>
</dbReference>
<reference evidence="12 13" key="1">
    <citation type="submission" date="2016-09" db="EMBL/GenBank/DDBJ databases">
        <title>Streptomyces rubrolavendulae MJM4426 Genome sequencing and assembly.</title>
        <authorList>
            <person name="Kim J.-G."/>
        </authorList>
    </citation>
    <scope>NUCLEOTIDE SEQUENCE [LARGE SCALE GENOMIC DNA]</scope>
    <source>
        <strain evidence="12 13">MJM4426</strain>
    </source>
</reference>
<keyword evidence="3 10" id="KW-1003">Cell membrane</keyword>
<dbReference type="Proteomes" id="UP000095349">
    <property type="component" value="Chromosome"/>
</dbReference>
<evidence type="ECO:0000256" key="3">
    <source>
        <dbReference type="ARBA" id="ARBA00022475"/>
    </source>
</evidence>
<comment type="caution">
    <text evidence="10">Lacks conserved residue(s) required for the propagation of feature annotation.</text>
</comment>
<dbReference type="Pfam" id="PF00999">
    <property type="entry name" value="Na_H_Exchanger"/>
    <property type="match status" value="1"/>
</dbReference>
<keyword evidence="5 10" id="KW-1133">Transmembrane helix</keyword>
<evidence type="ECO:0000256" key="9">
    <source>
        <dbReference type="ARBA" id="ARBA00023201"/>
    </source>
</evidence>
<feature type="transmembrane region" description="Helical" evidence="10">
    <location>
        <begin position="83"/>
        <end position="102"/>
    </location>
</feature>
<organism evidence="12 13">
    <name type="scientific">Streptomyces rubrolavendulae</name>
    <dbReference type="NCBI Taxonomy" id="285473"/>
    <lineage>
        <taxon>Bacteria</taxon>
        <taxon>Bacillati</taxon>
        <taxon>Actinomycetota</taxon>
        <taxon>Actinomycetes</taxon>
        <taxon>Kitasatosporales</taxon>
        <taxon>Streptomycetaceae</taxon>
        <taxon>Streptomyces</taxon>
    </lineage>
</organism>
<dbReference type="AlphaFoldDB" id="A0A1D8FZ32"/>
<evidence type="ECO:0000256" key="10">
    <source>
        <dbReference type="RuleBase" id="RU366002"/>
    </source>
</evidence>